<evidence type="ECO:0000313" key="1">
    <source>
        <dbReference type="EMBL" id="ETV96305.1"/>
    </source>
</evidence>
<reference evidence="1" key="1">
    <citation type="submission" date="2013-12" db="EMBL/GenBank/DDBJ databases">
        <title>The Genome Sequence of Aphanomyces invadans NJM9701.</title>
        <authorList>
            <consortium name="The Broad Institute Genomics Platform"/>
            <person name="Russ C."/>
            <person name="Tyler B."/>
            <person name="van West P."/>
            <person name="Dieguez-Uribeondo J."/>
            <person name="Young S.K."/>
            <person name="Zeng Q."/>
            <person name="Gargeya S."/>
            <person name="Fitzgerald M."/>
            <person name="Abouelleil A."/>
            <person name="Alvarado L."/>
            <person name="Chapman S.B."/>
            <person name="Gainer-Dewar J."/>
            <person name="Goldberg J."/>
            <person name="Griggs A."/>
            <person name="Gujja S."/>
            <person name="Hansen M."/>
            <person name="Howarth C."/>
            <person name="Imamovic A."/>
            <person name="Ireland A."/>
            <person name="Larimer J."/>
            <person name="McCowan C."/>
            <person name="Murphy C."/>
            <person name="Pearson M."/>
            <person name="Poon T.W."/>
            <person name="Priest M."/>
            <person name="Roberts A."/>
            <person name="Saif S."/>
            <person name="Shea T."/>
            <person name="Sykes S."/>
            <person name="Wortman J."/>
            <person name="Nusbaum C."/>
            <person name="Birren B."/>
        </authorList>
    </citation>
    <scope>NUCLEOTIDE SEQUENCE [LARGE SCALE GENOMIC DNA]</scope>
    <source>
        <strain evidence="1">NJM9701</strain>
    </source>
</reference>
<gene>
    <name evidence="1" type="ORF">H310_10470</name>
</gene>
<dbReference type="VEuPathDB" id="FungiDB:H310_10470"/>
<organism evidence="1">
    <name type="scientific">Aphanomyces invadans</name>
    <dbReference type="NCBI Taxonomy" id="157072"/>
    <lineage>
        <taxon>Eukaryota</taxon>
        <taxon>Sar</taxon>
        <taxon>Stramenopiles</taxon>
        <taxon>Oomycota</taxon>
        <taxon>Saprolegniomycetes</taxon>
        <taxon>Saprolegniales</taxon>
        <taxon>Verrucalvaceae</taxon>
        <taxon>Aphanomyces</taxon>
    </lineage>
</organism>
<accession>A0A024TQ92</accession>
<dbReference type="EMBL" id="KI913977">
    <property type="protein sequence ID" value="ETV96305.1"/>
    <property type="molecule type" value="Genomic_DNA"/>
</dbReference>
<dbReference type="GeneID" id="20087520"/>
<name>A0A024TQ92_9STRA</name>
<dbReference type="RefSeq" id="XP_008875097.1">
    <property type="nucleotide sequence ID" value="XM_008876875.1"/>
</dbReference>
<proteinExistence type="predicted"/>
<dbReference type="AlphaFoldDB" id="A0A024TQ92"/>
<protein>
    <submittedName>
        <fullName evidence="1">Uncharacterized protein</fullName>
    </submittedName>
</protein>
<sequence>MRSRAAKAVWKWIIALSKSPASWYVHPMLLAREASQLRAAGSSECRASFSAFPLHSNDSLGSSHTRATICMASIASSSKCALKAISVAAMKWGRASTGRLDDRYTRPRSNLERTLTSMASSDVASNILSASSTLLNRSCASSKRLRSPNVRAICVWMHRFSAELSSAVRIPRKRVSVAATSEKSHVALKLRTILSSNNENVV</sequence>